<accession>A0A6C1E192</accession>
<evidence type="ECO:0000313" key="1">
    <source>
        <dbReference type="EMBL" id="QID82663.1"/>
    </source>
</evidence>
<keyword evidence="2" id="KW-1185">Reference proteome</keyword>
<dbReference type="GO" id="GO:1990904">
    <property type="term" value="C:ribonucleoprotein complex"/>
    <property type="evidence" value="ECO:0007669"/>
    <property type="project" value="InterPro"/>
</dbReference>
<evidence type="ECO:0000313" key="2">
    <source>
        <dbReference type="Proteomes" id="UP000501346"/>
    </source>
</evidence>
<dbReference type="Proteomes" id="UP000501346">
    <property type="component" value="Chromosome ScXV-ScXI"/>
</dbReference>
<organism evidence="1 2">
    <name type="scientific">Saccharomyces pastorianus</name>
    <name type="common">Lager yeast</name>
    <name type="synonym">Saccharomyces cerevisiae x Saccharomyces eubayanus</name>
    <dbReference type="NCBI Taxonomy" id="27292"/>
    <lineage>
        <taxon>Eukaryota</taxon>
        <taxon>Fungi</taxon>
        <taxon>Dikarya</taxon>
        <taxon>Ascomycota</taxon>
        <taxon>Saccharomycotina</taxon>
        <taxon>Saccharomycetes</taxon>
        <taxon>Saccharomycetales</taxon>
        <taxon>Saccharomycetaceae</taxon>
        <taxon>Saccharomyces</taxon>
    </lineage>
</organism>
<dbReference type="OrthoDB" id="4041451at2759"/>
<gene>
    <name evidence="1" type="primary">MNE1_1</name>
    <name evidence="1" type="ORF">GRS66_005093</name>
</gene>
<dbReference type="Pfam" id="PF13762">
    <property type="entry name" value="MNE1"/>
    <property type="match status" value="1"/>
</dbReference>
<proteinExistence type="predicted"/>
<dbReference type="AlphaFoldDB" id="A0A6C1E192"/>
<protein>
    <submittedName>
        <fullName evidence="1">Protein mne1</fullName>
    </submittedName>
</protein>
<sequence>MKLLFKRCSSSHIGKLIKDSLITPEILPQLGRQPSSHKRLPNNKRTNSITDKWLKDALTRKDKLNEDKLQNVNLRLNVVLTTLQKLRTSDNPALYFALLNRIGTGHIKWLNKSGRQIDAFPPDRLPLEFYHELSNMLYKLSLRSANDKIALAKFSLQLLDRYYFLKTKSLTVEGKFRANIKFLRNCTLLIVKSQSNYYLRAIQRLFAENSEGQLLANLSQLAFYVETSQWTSMLDILSSCVPDSGLRGSKERERAIQLLELFSPCLVKSLKVMIAQNMENEACQILRSLSEWNFHFDQHDSSNLIQLSQNHSCLKVIETMNGLSSTTAVTRQFGLEKLPTDVSLKQSIHILSKDNFEPLKQDSFLQFLSFKLSDLPLNLEVWKKHIKEVDDQMQAESNLHSLRAFFIDMLLCHLSVRKDFDFMLSLVEHIVYEKNLWQPLLLTDNIVGNKENSTFHCLFHGASQDISTKLTLLALYNQLNEIGYQFTSHDFLSMLKVCKNYSDSDFFYFAFYNLLVTQSHKFFLFDKFSDKFSWRLPIQIGDAISEWLSSLEIDIQENTDRVLQITDDVGEWYVENKPFNSEKGTIQPINIMELRKIFGERKTLFHMDSEIFQKSKAKRDKEMRNEALFTANDAEYNFAADVSYAKRVENLFSYIRSKQMQQK</sequence>
<name>A0A6C1E192_SACPS</name>
<reference evidence="1 2" key="1">
    <citation type="journal article" date="2019" name="BMC Genomics">
        <title>Chromosome level assembly and comparative genome analysis confirm lager-brewing yeasts originated from a single hybridization.</title>
        <authorList>
            <person name="Salazar A.N."/>
            <person name="Gorter de Vries A.R."/>
            <person name="van den Broek M."/>
            <person name="Brouwers N."/>
            <person name="de la Torre Cortes P."/>
            <person name="Kuijpers N.G.A."/>
            <person name="Daran J.G."/>
            <person name="Abeel T."/>
        </authorList>
    </citation>
    <scope>NUCLEOTIDE SEQUENCE [LARGE SCALE GENOMIC DNA]</scope>
    <source>
        <strain evidence="1 2">CBS 1483</strain>
    </source>
</reference>
<dbReference type="EMBL" id="CP048996">
    <property type="protein sequence ID" value="QID82663.1"/>
    <property type="molecule type" value="Genomic_DNA"/>
</dbReference>
<dbReference type="InterPro" id="IPR025694">
    <property type="entry name" value="MNE1"/>
</dbReference>
<dbReference type="GO" id="GO:0000372">
    <property type="term" value="P:Group I intron splicing"/>
    <property type="evidence" value="ECO:0007669"/>
    <property type="project" value="InterPro"/>
</dbReference>